<dbReference type="EMBL" id="QXFZ01010532">
    <property type="protein sequence ID" value="KAE9053796.1"/>
    <property type="molecule type" value="Genomic_DNA"/>
</dbReference>
<name>A0A6A3PLD5_9STRA</name>
<reference evidence="2 3" key="1">
    <citation type="submission" date="2018-08" db="EMBL/GenBank/DDBJ databases">
        <title>Genomic investigation of the strawberry pathogen Phytophthora fragariae indicates pathogenicity is determined by transcriptional variation in three key races.</title>
        <authorList>
            <person name="Adams T.M."/>
            <person name="Armitage A.D."/>
            <person name="Sobczyk M.K."/>
            <person name="Bates H.J."/>
            <person name="Dunwell J.M."/>
            <person name="Nellist C.F."/>
            <person name="Harrison R.J."/>
        </authorList>
    </citation>
    <scope>NUCLEOTIDE SEQUENCE [LARGE SCALE GENOMIC DNA]</scope>
    <source>
        <strain evidence="2 3">NOV-71</strain>
    </source>
</reference>
<evidence type="ECO:0000313" key="3">
    <source>
        <dbReference type="Proteomes" id="UP000441208"/>
    </source>
</evidence>
<organism evidence="2 3">
    <name type="scientific">Phytophthora fragariae</name>
    <dbReference type="NCBI Taxonomy" id="53985"/>
    <lineage>
        <taxon>Eukaryota</taxon>
        <taxon>Sar</taxon>
        <taxon>Stramenopiles</taxon>
        <taxon>Oomycota</taxon>
        <taxon>Peronosporomycetes</taxon>
        <taxon>Peronosporales</taxon>
        <taxon>Peronosporaceae</taxon>
        <taxon>Phytophthora</taxon>
    </lineage>
</organism>
<sequence length="98" mass="10705">MESIDEQLQAFGSMMKGRSAVKRAKKERRILRAIKQWTRRRRSRSDEGGALPDQHSHTSARASLEQRTQNGAAAKVADVAADDGQPTALMVVAGSDEA</sequence>
<feature type="compositionally biased region" description="Basic residues" evidence="1">
    <location>
        <begin position="33"/>
        <end position="43"/>
    </location>
</feature>
<feature type="region of interest" description="Disordered" evidence="1">
    <location>
        <begin position="33"/>
        <end position="84"/>
    </location>
</feature>
<dbReference type="Proteomes" id="UP000441208">
    <property type="component" value="Unassembled WGS sequence"/>
</dbReference>
<gene>
    <name evidence="2" type="ORF">PF007_g32844</name>
</gene>
<comment type="caution">
    <text evidence="2">The sequence shown here is derived from an EMBL/GenBank/DDBJ whole genome shotgun (WGS) entry which is preliminary data.</text>
</comment>
<accession>A0A6A3PLD5</accession>
<evidence type="ECO:0000256" key="1">
    <source>
        <dbReference type="SAM" id="MobiDB-lite"/>
    </source>
</evidence>
<feature type="compositionally biased region" description="Polar residues" evidence="1">
    <location>
        <begin position="57"/>
        <end position="71"/>
    </location>
</feature>
<feature type="compositionally biased region" description="Low complexity" evidence="1">
    <location>
        <begin position="72"/>
        <end position="83"/>
    </location>
</feature>
<proteinExistence type="predicted"/>
<evidence type="ECO:0000313" key="2">
    <source>
        <dbReference type="EMBL" id="KAE9053796.1"/>
    </source>
</evidence>
<dbReference type="AlphaFoldDB" id="A0A6A3PLD5"/>
<protein>
    <submittedName>
        <fullName evidence="2">Uncharacterized protein</fullName>
    </submittedName>
</protein>